<evidence type="ECO:0000256" key="4">
    <source>
        <dbReference type="ARBA" id="ARBA00022801"/>
    </source>
</evidence>
<dbReference type="OrthoDB" id="9813694at2"/>
<organism evidence="11 12">
    <name type="scientific">Sulfuriferula multivorans</name>
    <dbReference type="NCBI Taxonomy" id="1559896"/>
    <lineage>
        <taxon>Bacteria</taxon>
        <taxon>Pseudomonadati</taxon>
        <taxon>Pseudomonadota</taxon>
        <taxon>Betaproteobacteria</taxon>
        <taxon>Nitrosomonadales</taxon>
        <taxon>Sulfuricellaceae</taxon>
        <taxon>Sulfuriferula</taxon>
    </lineage>
</organism>
<dbReference type="InterPro" id="IPR029001">
    <property type="entry name" value="ITPase-like_fam"/>
</dbReference>
<feature type="site" description="Important for substrate specificity" evidence="10">
    <location>
        <position position="156"/>
    </location>
</feature>
<evidence type="ECO:0000256" key="5">
    <source>
        <dbReference type="ARBA" id="ARBA00023080"/>
    </source>
</evidence>
<dbReference type="PANTHER" id="PTHR43213:SF5">
    <property type="entry name" value="BIFUNCTIONAL DTTP_UTP PYROPHOSPHATASE_METHYLTRANSFERASE PROTEIN-RELATED"/>
    <property type="match status" value="1"/>
</dbReference>
<evidence type="ECO:0000256" key="7">
    <source>
        <dbReference type="ARBA" id="ARBA00053369"/>
    </source>
</evidence>
<keyword evidence="5 10" id="KW-0546">Nucleotide metabolism</keyword>
<keyword evidence="3 10" id="KW-0963">Cytoplasm</keyword>
<comment type="subcellular location">
    <subcellularLocation>
        <location evidence="2 10">Cytoplasm</location>
    </subcellularLocation>
</comment>
<dbReference type="InterPro" id="IPR003697">
    <property type="entry name" value="Maf-like"/>
</dbReference>
<dbReference type="GO" id="GO:0005737">
    <property type="term" value="C:cytoplasm"/>
    <property type="evidence" value="ECO:0007669"/>
    <property type="project" value="UniProtKB-SubCell"/>
</dbReference>
<evidence type="ECO:0000256" key="3">
    <source>
        <dbReference type="ARBA" id="ARBA00022490"/>
    </source>
</evidence>
<feature type="site" description="Important for substrate specificity" evidence="10">
    <location>
        <position position="72"/>
    </location>
</feature>
<evidence type="ECO:0000256" key="8">
    <source>
        <dbReference type="ARBA" id="ARBA00060749"/>
    </source>
</evidence>
<comment type="caution">
    <text evidence="11">The sequence shown here is derived from an EMBL/GenBank/DDBJ whole genome shotgun (WGS) entry which is preliminary data.</text>
</comment>
<comment type="cofactor">
    <cofactor evidence="1 10">
        <name>a divalent metal cation</name>
        <dbReference type="ChEBI" id="CHEBI:60240"/>
    </cofactor>
</comment>
<evidence type="ECO:0000256" key="6">
    <source>
        <dbReference type="ARBA" id="ARBA00050213"/>
    </source>
</evidence>
<dbReference type="HAMAP" id="MF_00528">
    <property type="entry name" value="Maf"/>
    <property type="match status" value="1"/>
</dbReference>
<comment type="similarity">
    <text evidence="8 10">Belongs to the Maf family. YceF subfamily.</text>
</comment>
<dbReference type="EC" id="3.6.1.-" evidence="10"/>
<evidence type="ECO:0000313" key="11">
    <source>
        <dbReference type="EMBL" id="GCB02093.1"/>
    </source>
</evidence>
<evidence type="ECO:0000256" key="1">
    <source>
        <dbReference type="ARBA" id="ARBA00001968"/>
    </source>
</evidence>
<evidence type="ECO:0000313" key="12">
    <source>
        <dbReference type="Proteomes" id="UP000286806"/>
    </source>
</evidence>
<dbReference type="FunFam" id="3.90.950.10:FF:000005">
    <property type="entry name" value="7-methyl-GTP pyrophosphatase"/>
    <property type="match status" value="1"/>
</dbReference>
<dbReference type="SUPFAM" id="SSF52972">
    <property type="entry name" value="ITPase-like"/>
    <property type="match status" value="1"/>
</dbReference>
<sequence>MNSLPLVLASTSPYRRELLSRLQIPFAVIAPEVDETPLLHETPEATALRLSQLKAKAVQTAYPRALIIGSDQVATVDGQQIGKPGTHEKAVAQLRLMCGKSVVFHSALSLYNSASGNLHTTSVPTTVHFRELSDAQIEAYLRKDQPYNCAGSARIESLGIAVIEKLEGEDPNALIGLPMIALIRMLAQEGLDVLTWQAPI</sequence>
<proteinExistence type="inferred from homology"/>
<accession>A0A401JYS7</accession>
<evidence type="ECO:0000256" key="9">
    <source>
        <dbReference type="ARBA" id="ARBA00068163"/>
    </source>
</evidence>
<dbReference type="Gene3D" id="3.90.950.10">
    <property type="match status" value="1"/>
</dbReference>
<keyword evidence="4 10" id="KW-0378">Hydrolase</keyword>
<dbReference type="GO" id="GO:0009117">
    <property type="term" value="P:nucleotide metabolic process"/>
    <property type="evidence" value="ECO:0007669"/>
    <property type="project" value="UniProtKB-KW"/>
</dbReference>
<keyword evidence="12" id="KW-1185">Reference proteome</keyword>
<dbReference type="AlphaFoldDB" id="A0A401JYS7"/>
<evidence type="ECO:0000256" key="2">
    <source>
        <dbReference type="ARBA" id="ARBA00004496"/>
    </source>
</evidence>
<dbReference type="NCBIfam" id="TIGR00172">
    <property type="entry name" value="maf"/>
    <property type="match status" value="1"/>
</dbReference>
<comment type="caution">
    <text evidence="10">Lacks conserved residue(s) required for the propagation of feature annotation.</text>
</comment>
<dbReference type="PIRSF" id="PIRSF006305">
    <property type="entry name" value="Maf"/>
    <property type="match status" value="1"/>
</dbReference>
<gene>
    <name evidence="11" type="ORF">SFMTTN_2910</name>
</gene>
<dbReference type="Proteomes" id="UP000286806">
    <property type="component" value="Unassembled WGS sequence"/>
</dbReference>
<dbReference type="PANTHER" id="PTHR43213">
    <property type="entry name" value="BIFUNCTIONAL DTTP/UTP PYROPHOSPHATASE/METHYLTRANSFERASE PROTEIN-RELATED"/>
    <property type="match status" value="1"/>
</dbReference>
<feature type="active site" description="Proton acceptor" evidence="10">
    <location>
        <position position="71"/>
    </location>
</feature>
<feature type="site" description="Important for substrate specificity" evidence="10">
    <location>
        <position position="14"/>
    </location>
</feature>
<name>A0A401JYS7_9PROT</name>
<reference evidence="11 12" key="1">
    <citation type="journal article" date="2019" name="Front. Microbiol.">
        <title>Genomes of Neutrophilic Sulfur-Oxidizing Chemolithoautotrophs Representing 9 Proteobacterial Species From 8 Genera.</title>
        <authorList>
            <person name="Watanabe T."/>
            <person name="Kojima H."/>
            <person name="Umezawa K."/>
            <person name="Hori C."/>
            <person name="Takasuka T.E."/>
            <person name="Kato Y."/>
            <person name="Fukui M."/>
        </authorList>
    </citation>
    <scope>NUCLEOTIDE SEQUENCE [LARGE SCALE GENOMIC DNA]</scope>
    <source>
        <strain evidence="11 12">TTN</strain>
    </source>
</reference>
<dbReference type="Pfam" id="PF02545">
    <property type="entry name" value="Maf"/>
    <property type="match status" value="1"/>
</dbReference>
<dbReference type="RefSeq" id="WP_124705852.1">
    <property type="nucleotide sequence ID" value="NZ_BGOW01000033.1"/>
</dbReference>
<dbReference type="EMBL" id="BGOW01000033">
    <property type="protein sequence ID" value="GCB02093.1"/>
    <property type="molecule type" value="Genomic_DNA"/>
</dbReference>
<dbReference type="CDD" id="cd00555">
    <property type="entry name" value="Maf"/>
    <property type="match status" value="1"/>
</dbReference>
<dbReference type="GO" id="GO:0047429">
    <property type="term" value="F:nucleoside triphosphate diphosphatase activity"/>
    <property type="evidence" value="ECO:0007669"/>
    <property type="project" value="InterPro"/>
</dbReference>
<comment type="catalytic activity">
    <reaction evidence="6 10">
        <text>N(7)-methyl-GTP + H2O = N(7)-methyl-GMP + diphosphate + H(+)</text>
        <dbReference type="Rhea" id="RHEA:58744"/>
        <dbReference type="ChEBI" id="CHEBI:15377"/>
        <dbReference type="ChEBI" id="CHEBI:15378"/>
        <dbReference type="ChEBI" id="CHEBI:33019"/>
        <dbReference type="ChEBI" id="CHEBI:58285"/>
        <dbReference type="ChEBI" id="CHEBI:87133"/>
    </reaction>
</comment>
<comment type="function">
    <text evidence="7 10">Nucleoside triphosphate pyrophosphatase that hydrolyzes 7-methyl-GTP (m(7)GTP). May have a dual role in cell division arrest and in preventing the incorporation of modified nucleotides into cellular nucleic acids.</text>
</comment>
<protein>
    <recommendedName>
        <fullName evidence="9 10">7-methyl-GTP pyrophosphatase</fullName>
        <shortName evidence="10">m(7)GTP pyrophosphatase</shortName>
        <ecNumber evidence="10">3.6.1.-</ecNumber>
    </recommendedName>
</protein>
<evidence type="ECO:0000256" key="10">
    <source>
        <dbReference type="HAMAP-Rule" id="MF_00528"/>
    </source>
</evidence>